<feature type="region of interest" description="Disordered" evidence="1">
    <location>
        <begin position="26"/>
        <end position="59"/>
    </location>
</feature>
<accession>A0ABQ7TNM6</accession>
<feature type="chain" id="PRO_5046183023" evidence="2">
    <location>
        <begin position="20"/>
        <end position="59"/>
    </location>
</feature>
<proteinExistence type="predicted"/>
<gene>
    <name evidence="3" type="ORF">JD844_005696</name>
</gene>
<comment type="caution">
    <text evidence="3">The sequence shown here is derived from an EMBL/GenBank/DDBJ whole genome shotgun (WGS) entry which is preliminary data.</text>
</comment>
<keyword evidence="4" id="KW-1185">Reference proteome</keyword>
<feature type="signal peptide" evidence="2">
    <location>
        <begin position="1"/>
        <end position="19"/>
    </location>
</feature>
<evidence type="ECO:0000256" key="2">
    <source>
        <dbReference type="SAM" id="SignalP"/>
    </source>
</evidence>
<evidence type="ECO:0000313" key="4">
    <source>
        <dbReference type="Proteomes" id="UP000826234"/>
    </source>
</evidence>
<name>A0ABQ7TNM6_PHRPL</name>
<feature type="non-terminal residue" evidence="3">
    <location>
        <position position="59"/>
    </location>
</feature>
<organism evidence="3 4">
    <name type="scientific">Phrynosoma platyrhinos</name>
    <name type="common">Desert horned lizard</name>
    <dbReference type="NCBI Taxonomy" id="52577"/>
    <lineage>
        <taxon>Eukaryota</taxon>
        <taxon>Metazoa</taxon>
        <taxon>Chordata</taxon>
        <taxon>Craniata</taxon>
        <taxon>Vertebrata</taxon>
        <taxon>Euteleostomi</taxon>
        <taxon>Lepidosauria</taxon>
        <taxon>Squamata</taxon>
        <taxon>Bifurcata</taxon>
        <taxon>Unidentata</taxon>
        <taxon>Episquamata</taxon>
        <taxon>Toxicofera</taxon>
        <taxon>Iguania</taxon>
        <taxon>Phrynosomatidae</taxon>
        <taxon>Phrynosomatinae</taxon>
        <taxon>Phrynosoma</taxon>
    </lineage>
</organism>
<evidence type="ECO:0000313" key="3">
    <source>
        <dbReference type="EMBL" id="KAH0631395.1"/>
    </source>
</evidence>
<sequence>MELPFVVVILMASVVCTDAQRYFPSSPEGPGYGGYNDPGYNIPQPYPPPPPPPGYPAPP</sequence>
<dbReference type="EMBL" id="JAIPUX010000035">
    <property type="protein sequence ID" value="KAH0631395.1"/>
    <property type="molecule type" value="Genomic_DNA"/>
</dbReference>
<keyword evidence="2" id="KW-0732">Signal</keyword>
<feature type="compositionally biased region" description="Pro residues" evidence="1">
    <location>
        <begin position="44"/>
        <end position="59"/>
    </location>
</feature>
<reference evidence="3 4" key="1">
    <citation type="journal article" date="2022" name="Gigascience">
        <title>A chromosome-level genome assembly and annotation of the desert horned lizard, Phrynosoma platyrhinos, provides insight into chromosomal rearrangements among reptiles.</title>
        <authorList>
            <person name="Koochekian N."/>
            <person name="Ascanio A."/>
            <person name="Farleigh K."/>
            <person name="Card D.C."/>
            <person name="Schield D.R."/>
            <person name="Castoe T.A."/>
            <person name="Jezkova T."/>
        </authorList>
    </citation>
    <scope>NUCLEOTIDE SEQUENCE [LARGE SCALE GENOMIC DNA]</scope>
    <source>
        <strain evidence="3">NK-2021</strain>
    </source>
</reference>
<evidence type="ECO:0000256" key="1">
    <source>
        <dbReference type="SAM" id="MobiDB-lite"/>
    </source>
</evidence>
<protein>
    <submittedName>
        <fullName evidence="3">Uncharacterized protein</fullName>
    </submittedName>
</protein>
<dbReference type="Proteomes" id="UP000826234">
    <property type="component" value="Unassembled WGS sequence"/>
</dbReference>